<organism evidence="2 3">
    <name type="scientific">Ceratitis capitata</name>
    <name type="common">Mediterranean fruit fly</name>
    <name type="synonym">Tephritis capitata</name>
    <dbReference type="NCBI Taxonomy" id="7213"/>
    <lineage>
        <taxon>Eukaryota</taxon>
        <taxon>Metazoa</taxon>
        <taxon>Ecdysozoa</taxon>
        <taxon>Arthropoda</taxon>
        <taxon>Hexapoda</taxon>
        <taxon>Insecta</taxon>
        <taxon>Pterygota</taxon>
        <taxon>Neoptera</taxon>
        <taxon>Endopterygota</taxon>
        <taxon>Diptera</taxon>
        <taxon>Brachycera</taxon>
        <taxon>Muscomorpha</taxon>
        <taxon>Tephritoidea</taxon>
        <taxon>Tephritidae</taxon>
        <taxon>Ceratitis</taxon>
        <taxon>Ceratitis</taxon>
    </lineage>
</organism>
<feature type="compositionally biased region" description="Low complexity" evidence="1">
    <location>
        <begin position="36"/>
        <end position="58"/>
    </location>
</feature>
<protein>
    <submittedName>
        <fullName evidence="2">(Mediterranean fruit fly) hypothetical protein</fullName>
    </submittedName>
</protein>
<dbReference type="Proteomes" id="UP000606786">
    <property type="component" value="Unassembled WGS sequence"/>
</dbReference>
<name>A0A811U6H9_CERCA</name>
<feature type="compositionally biased region" description="Polar residues" evidence="1">
    <location>
        <begin position="107"/>
        <end position="117"/>
    </location>
</feature>
<reference evidence="2" key="1">
    <citation type="submission" date="2020-11" db="EMBL/GenBank/DDBJ databases">
        <authorList>
            <person name="Whitehead M."/>
        </authorList>
    </citation>
    <scope>NUCLEOTIDE SEQUENCE</scope>
    <source>
        <strain evidence="2">EGII</strain>
    </source>
</reference>
<accession>A0A811U6H9</accession>
<feature type="region of interest" description="Disordered" evidence="1">
    <location>
        <begin position="34"/>
        <end position="64"/>
    </location>
</feature>
<sequence length="117" mass="12926">MAAGIELNRVCLSVCMPASLRLLLQLHLQLSREQRAASSGQRAAGSDQQRPSSQQQLQTTGSRQWRSRRMRVFQVNQTAEQARFCSSSGGGGRHTSEPASKRVVSAQWKTSVKVNDQ</sequence>
<gene>
    <name evidence="2" type="ORF">CCAP1982_LOCUS1700</name>
</gene>
<evidence type="ECO:0000256" key="1">
    <source>
        <dbReference type="SAM" id="MobiDB-lite"/>
    </source>
</evidence>
<evidence type="ECO:0000313" key="3">
    <source>
        <dbReference type="Proteomes" id="UP000606786"/>
    </source>
</evidence>
<keyword evidence="3" id="KW-1185">Reference proteome</keyword>
<feature type="region of interest" description="Disordered" evidence="1">
    <location>
        <begin position="81"/>
        <end position="117"/>
    </location>
</feature>
<evidence type="ECO:0000313" key="2">
    <source>
        <dbReference type="EMBL" id="CAD6992865.1"/>
    </source>
</evidence>
<dbReference type="EMBL" id="CAJHJT010000001">
    <property type="protein sequence ID" value="CAD6992865.1"/>
    <property type="molecule type" value="Genomic_DNA"/>
</dbReference>
<proteinExistence type="predicted"/>
<comment type="caution">
    <text evidence="2">The sequence shown here is derived from an EMBL/GenBank/DDBJ whole genome shotgun (WGS) entry which is preliminary data.</text>
</comment>
<dbReference type="AlphaFoldDB" id="A0A811U6H9"/>